<evidence type="ECO:0000256" key="3">
    <source>
        <dbReference type="ARBA" id="ARBA00022777"/>
    </source>
</evidence>
<dbReference type="SUPFAM" id="SSF56112">
    <property type="entry name" value="Protein kinase-like (PK-like)"/>
    <property type="match status" value="1"/>
</dbReference>
<dbReference type="Proteomes" id="UP000479710">
    <property type="component" value="Unassembled WGS sequence"/>
</dbReference>
<keyword evidence="1" id="KW-0808">Transferase</keyword>
<gene>
    <name evidence="8" type="ORF">E2562_004343</name>
</gene>
<evidence type="ECO:0000256" key="4">
    <source>
        <dbReference type="ARBA" id="ARBA00022840"/>
    </source>
</evidence>
<feature type="binding site" evidence="5">
    <location>
        <position position="24"/>
    </location>
    <ligand>
        <name>ATP</name>
        <dbReference type="ChEBI" id="CHEBI:30616"/>
    </ligand>
</feature>
<name>A0A6G1BS83_9ORYZ</name>
<reference evidence="8 9" key="1">
    <citation type="submission" date="2019-11" db="EMBL/GenBank/DDBJ databases">
        <title>Whole genome sequence of Oryza granulata.</title>
        <authorList>
            <person name="Li W."/>
        </authorList>
    </citation>
    <scope>NUCLEOTIDE SEQUENCE [LARGE SCALE GENOMIC DNA]</scope>
    <source>
        <strain evidence="9">cv. Menghai</strain>
        <tissue evidence="8">Leaf</tissue>
    </source>
</reference>
<evidence type="ECO:0000313" key="8">
    <source>
        <dbReference type="EMBL" id="KAF0890869.1"/>
    </source>
</evidence>
<dbReference type="InterPro" id="IPR052059">
    <property type="entry name" value="CR_Ser/Thr_kinase"/>
</dbReference>
<comment type="caution">
    <text evidence="8">The sequence shown here is derived from an EMBL/GenBank/DDBJ whole genome shotgun (WGS) entry which is preliminary data.</text>
</comment>
<keyword evidence="3" id="KW-0418">Kinase</keyword>
<keyword evidence="2 5" id="KW-0547">Nucleotide-binding</keyword>
<dbReference type="OrthoDB" id="4062651at2759"/>
<dbReference type="PANTHER" id="PTHR47973">
    <property type="entry name" value="CYSTEINE-RICH RECEPTOR-LIKE PROTEIN KINASE 3"/>
    <property type="match status" value="1"/>
</dbReference>
<dbReference type="EMBL" id="SPHZ02000011">
    <property type="protein sequence ID" value="KAF0890869.1"/>
    <property type="molecule type" value="Genomic_DNA"/>
</dbReference>
<sequence>MIGQGGFGDVYEGQLPNGRRVAVKRLKQSRLTKKAKQDFAREVEVMGYTAHEYASQGNLTLKCDVYSFGVVLLEVISGKKNSDVSSFFHHAWESWKQHDIVEDLLDSAVSKPEPEELVLALDRCVQIGLLCVQQYPDDRPTMAQVVDMLNSCISQIAMPKKPMVNGGGTRPTFSHVLRGHPDTESASGDRPGPSHS</sequence>
<dbReference type="InterPro" id="IPR020635">
    <property type="entry name" value="Tyr_kinase_cat_dom"/>
</dbReference>
<dbReference type="GO" id="GO:0004713">
    <property type="term" value="F:protein tyrosine kinase activity"/>
    <property type="evidence" value="ECO:0007669"/>
    <property type="project" value="InterPro"/>
</dbReference>
<dbReference type="Gene3D" id="1.10.510.10">
    <property type="entry name" value="Transferase(Phosphotransferase) domain 1"/>
    <property type="match status" value="1"/>
</dbReference>
<keyword evidence="9" id="KW-1185">Reference proteome</keyword>
<dbReference type="InterPro" id="IPR017441">
    <property type="entry name" value="Protein_kinase_ATP_BS"/>
</dbReference>
<dbReference type="InterPro" id="IPR001245">
    <property type="entry name" value="Ser-Thr/Tyr_kinase_cat_dom"/>
</dbReference>
<feature type="domain" description="Protein kinase" evidence="7">
    <location>
        <begin position="1"/>
        <end position="196"/>
    </location>
</feature>
<evidence type="ECO:0000256" key="5">
    <source>
        <dbReference type="PROSITE-ProRule" id="PRU10141"/>
    </source>
</evidence>
<feature type="region of interest" description="Disordered" evidence="6">
    <location>
        <begin position="163"/>
        <end position="196"/>
    </location>
</feature>
<dbReference type="PROSITE" id="PS50011">
    <property type="entry name" value="PROTEIN_KINASE_DOM"/>
    <property type="match status" value="1"/>
</dbReference>
<proteinExistence type="predicted"/>
<protein>
    <recommendedName>
        <fullName evidence="7">Protein kinase domain-containing protein</fullName>
    </recommendedName>
</protein>
<dbReference type="AlphaFoldDB" id="A0A6G1BS83"/>
<evidence type="ECO:0000259" key="7">
    <source>
        <dbReference type="PROSITE" id="PS50011"/>
    </source>
</evidence>
<organism evidence="8 9">
    <name type="scientific">Oryza meyeriana var. granulata</name>
    <dbReference type="NCBI Taxonomy" id="110450"/>
    <lineage>
        <taxon>Eukaryota</taxon>
        <taxon>Viridiplantae</taxon>
        <taxon>Streptophyta</taxon>
        <taxon>Embryophyta</taxon>
        <taxon>Tracheophyta</taxon>
        <taxon>Spermatophyta</taxon>
        <taxon>Magnoliopsida</taxon>
        <taxon>Liliopsida</taxon>
        <taxon>Poales</taxon>
        <taxon>Poaceae</taxon>
        <taxon>BOP clade</taxon>
        <taxon>Oryzoideae</taxon>
        <taxon>Oryzeae</taxon>
        <taxon>Oryzinae</taxon>
        <taxon>Oryza</taxon>
        <taxon>Oryza meyeriana</taxon>
    </lineage>
</organism>
<evidence type="ECO:0000313" key="9">
    <source>
        <dbReference type="Proteomes" id="UP000479710"/>
    </source>
</evidence>
<evidence type="ECO:0000256" key="2">
    <source>
        <dbReference type="ARBA" id="ARBA00022741"/>
    </source>
</evidence>
<dbReference type="GO" id="GO:0005524">
    <property type="term" value="F:ATP binding"/>
    <property type="evidence" value="ECO:0007669"/>
    <property type="project" value="UniProtKB-UniRule"/>
</dbReference>
<dbReference type="InterPro" id="IPR000719">
    <property type="entry name" value="Prot_kinase_dom"/>
</dbReference>
<evidence type="ECO:0000256" key="6">
    <source>
        <dbReference type="SAM" id="MobiDB-lite"/>
    </source>
</evidence>
<evidence type="ECO:0000256" key="1">
    <source>
        <dbReference type="ARBA" id="ARBA00022679"/>
    </source>
</evidence>
<accession>A0A6G1BS83</accession>
<dbReference type="InterPro" id="IPR011009">
    <property type="entry name" value="Kinase-like_dom_sf"/>
</dbReference>
<dbReference type="Pfam" id="PF07714">
    <property type="entry name" value="PK_Tyr_Ser-Thr"/>
    <property type="match status" value="1"/>
</dbReference>
<keyword evidence="4 5" id="KW-0067">ATP-binding</keyword>
<dbReference type="PROSITE" id="PS00107">
    <property type="entry name" value="PROTEIN_KINASE_ATP"/>
    <property type="match status" value="1"/>
</dbReference>
<dbReference type="SMART" id="SM00219">
    <property type="entry name" value="TyrKc"/>
    <property type="match status" value="1"/>
</dbReference>
<dbReference type="Gene3D" id="3.30.200.20">
    <property type="entry name" value="Phosphorylase Kinase, domain 1"/>
    <property type="match status" value="1"/>
</dbReference>